<dbReference type="Ensembl" id="ENSPANT00000079348.1">
    <property type="protein sequence ID" value="ENSPANP00000059563.1"/>
    <property type="gene ID" value="ENSPANG00000038701.1"/>
</dbReference>
<keyword evidence="2" id="KW-1185">Reference proteome</keyword>
<dbReference type="Proteomes" id="UP000028761">
    <property type="component" value="Chromosome 7"/>
</dbReference>
<accession>A0A8I5P2V8</accession>
<reference evidence="1" key="3">
    <citation type="submission" date="2025-09" db="UniProtKB">
        <authorList>
            <consortium name="Ensembl"/>
        </authorList>
    </citation>
    <scope>IDENTIFICATION</scope>
</reference>
<reference evidence="1" key="2">
    <citation type="submission" date="2025-08" db="UniProtKB">
        <authorList>
            <consortium name="Ensembl"/>
        </authorList>
    </citation>
    <scope>IDENTIFICATION</scope>
</reference>
<sequence length="105" mass="11289">MCFVLVAQAGVQWCDLGSLKPPPSGFKWFSCLSFLSSWDYRHVPPCLANSLFLVDTGFLHVGQAGLELPTSGDPPASGSRSAGITGVSRHAQPIFFFLLTCLICL</sequence>
<dbReference type="PRINTS" id="PR02045">
    <property type="entry name" value="F138DOMAIN"/>
</dbReference>
<dbReference type="OMA" id="FLWLEPE"/>
<name>A0A8I5P2V8_PAPAN</name>
<reference evidence="1 2" key="1">
    <citation type="submission" date="2012-03" db="EMBL/GenBank/DDBJ databases">
        <title>Whole Genome Assembly of Papio anubis.</title>
        <authorList>
            <person name="Liu Y.L."/>
            <person name="Abraham K.A."/>
            <person name="Akbar H.A."/>
            <person name="Ali S.A."/>
            <person name="Anosike U.A."/>
            <person name="Aqrawi P.A."/>
            <person name="Arias F.A."/>
            <person name="Attaway T.A."/>
            <person name="Awwad R.A."/>
            <person name="Babu C.B."/>
            <person name="Bandaranaike D.B."/>
            <person name="Battles P.B."/>
            <person name="Bell A.B."/>
            <person name="Beltran B.B."/>
            <person name="Berhane-Mersha D.B."/>
            <person name="Bess C.B."/>
            <person name="Bickham C.B."/>
            <person name="Bolden T.B."/>
            <person name="Carter K.C."/>
            <person name="Chau D.C."/>
            <person name="Chavez A.C."/>
            <person name="Clerc-Blankenburg K.C."/>
            <person name="Coyle M.C."/>
            <person name="Dao M.D."/>
            <person name="Davila M.L.D."/>
            <person name="Davy-Carroll L.D."/>
            <person name="Denson S.D."/>
            <person name="Dinh H.D."/>
            <person name="Fernandez S.F."/>
            <person name="Fernando P.F."/>
            <person name="Forbes L.F."/>
            <person name="Francis C.F."/>
            <person name="Francisco L.F."/>
            <person name="Fu Q.F."/>
            <person name="Garcia-Iii R.G."/>
            <person name="Garrett T.G."/>
            <person name="Gross S.G."/>
            <person name="Gubbala S.G."/>
            <person name="Hirani K.H."/>
            <person name="Hogues M.H."/>
            <person name="Hollins B.H."/>
            <person name="Jackson L.J."/>
            <person name="Javaid M.J."/>
            <person name="Jhangiani S.J."/>
            <person name="Johnson A.J."/>
            <person name="Johnson B.J."/>
            <person name="Jones J.J."/>
            <person name="Joshi V.J."/>
            <person name="Kalu J.K."/>
            <person name="Khan N.K."/>
            <person name="Korchina V.K."/>
            <person name="Kovar C.K."/>
            <person name="Lago L.L."/>
            <person name="Lara F.L."/>
            <person name="Le T.-K.L."/>
            <person name="Lee S.L."/>
            <person name="Legall-Iii F.L."/>
            <person name="Lemon S.L."/>
            <person name="Liu J.L."/>
            <person name="Liu Y.-S.L."/>
            <person name="Liyanage D.L."/>
            <person name="Lopez J.L."/>
            <person name="Lorensuhewa L.L."/>
            <person name="Mata R.M."/>
            <person name="Mathew T.M."/>
            <person name="Mercado C.M."/>
            <person name="Mercado I.M."/>
            <person name="Morales K.M."/>
            <person name="Morgan M.M."/>
            <person name="Munidasa M.M."/>
            <person name="Ngo D.N."/>
            <person name="Nguyen L.N."/>
            <person name="Nguyen T.N."/>
            <person name="Nguyen N.N."/>
            <person name="Obregon M.O."/>
            <person name="Okwuonu G.O."/>
            <person name="Ongeri F.O."/>
            <person name="Onwere C.O."/>
            <person name="Osifeso I.O."/>
            <person name="Parra A.P."/>
            <person name="Patil S.P."/>
            <person name="Perez A.P."/>
            <person name="Perez Y.P."/>
            <person name="Pham C.P."/>
            <person name="Pu L.-L.P."/>
            <person name="Puazo M.P."/>
            <person name="Quiroz J.Q."/>
            <person name="Rouhana J.R."/>
            <person name="Ruiz M.R."/>
            <person name="Ruiz S.-J.R."/>
            <person name="Saada N.S."/>
            <person name="Santibanez J.S."/>
            <person name="Scheel M.S."/>
            <person name="Schneider B.S."/>
            <person name="Simmons D.S."/>
            <person name="Sisson I.S."/>
            <person name="Tang L.-Y.T."/>
            <person name="Thornton R.T."/>
            <person name="Tisius J.T."/>
            <person name="Toledanes G.T."/>
            <person name="Trejos Z.T."/>
            <person name="Usmani K.U."/>
            <person name="Varghese R.V."/>
            <person name="Vattathil S.V."/>
            <person name="Vee V.V."/>
            <person name="Walker D.W."/>
            <person name="Weissenberger G.W."/>
            <person name="White C.W."/>
            <person name="Williams A.W."/>
            <person name="Woodworth J.W."/>
            <person name="Wright R.W."/>
            <person name="Zhu Y.Z."/>
            <person name="Han Y.H."/>
            <person name="Newsham I.N."/>
            <person name="Nazareth L.N."/>
            <person name="Worley K.W."/>
            <person name="Muzny D.M."/>
            <person name="Rogers J.R."/>
            <person name="Gibbs R.G."/>
        </authorList>
    </citation>
    <scope>NUCLEOTIDE SEQUENCE [LARGE SCALE GENOMIC DNA]</scope>
</reference>
<dbReference type="PANTHER" id="PTHR46254:SF3">
    <property type="entry name" value="SECRETED PROTEIN"/>
    <property type="match status" value="1"/>
</dbReference>
<protein>
    <submittedName>
        <fullName evidence="1">Uncharacterized protein</fullName>
    </submittedName>
</protein>
<evidence type="ECO:0000313" key="2">
    <source>
        <dbReference type="Proteomes" id="UP000028761"/>
    </source>
</evidence>
<proteinExistence type="predicted"/>
<evidence type="ECO:0000313" key="1">
    <source>
        <dbReference type="Ensembl" id="ENSPANP00000059563.1"/>
    </source>
</evidence>
<dbReference type="GeneTree" id="ENSGT00940000170471"/>
<dbReference type="PANTHER" id="PTHR46254">
    <property type="entry name" value="PROTEIN GVQW1-RELATED"/>
    <property type="match status" value="1"/>
</dbReference>
<dbReference type="AlphaFoldDB" id="A0A8I5P2V8"/>
<organism evidence="1 2">
    <name type="scientific">Papio anubis</name>
    <name type="common">Olive baboon</name>
    <dbReference type="NCBI Taxonomy" id="9555"/>
    <lineage>
        <taxon>Eukaryota</taxon>
        <taxon>Metazoa</taxon>
        <taxon>Chordata</taxon>
        <taxon>Craniata</taxon>
        <taxon>Vertebrata</taxon>
        <taxon>Euteleostomi</taxon>
        <taxon>Mammalia</taxon>
        <taxon>Eutheria</taxon>
        <taxon>Euarchontoglires</taxon>
        <taxon>Primates</taxon>
        <taxon>Haplorrhini</taxon>
        <taxon>Catarrhini</taxon>
        <taxon>Cercopithecidae</taxon>
        <taxon>Cercopithecinae</taxon>
        <taxon>Papio</taxon>
    </lineage>
</organism>